<gene>
    <name evidence="2" type="ORF">PBRASI_LOCUS9291</name>
</gene>
<comment type="caution">
    <text evidence="2">The sequence shown here is derived from an EMBL/GenBank/DDBJ whole genome shotgun (WGS) entry which is preliminary data.</text>
</comment>
<feature type="compositionally biased region" description="Polar residues" evidence="1">
    <location>
        <begin position="16"/>
        <end position="26"/>
    </location>
</feature>
<protein>
    <submittedName>
        <fullName evidence="2">3185_t:CDS:1</fullName>
    </submittedName>
</protein>
<sequence>MSSIKRKRAALGLPLTQLTGHAQTPTKSDKSSDKAVEASSVSKTSIHRSQPELDQSVKPFVGEFGRTDSSFPHFIMTGDNSVLHCCQPSKTFPPAKTALDAA</sequence>
<dbReference type="AlphaFoldDB" id="A0A9N9GWL2"/>
<evidence type="ECO:0000256" key="1">
    <source>
        <dbReference type="SAM" id="MobiDB-lite"/>
    </source>
</evidence>
<organism evidence="2 3">
    <name type="scientific">Paraglomus brasilianum</name>
    <dbReference type="NCBI Taxonomy" id="144538"/>
    <lineage>
        <taxon>Eukaryota</taxon>
        <taxon>Fungi</taxon>
        <taxon>Fungi incertae sedis</taxon>
        <taxon>Mucoromycota</taxon>
        <taxon>Glomeromycotina</taxon>
        <taxon>Glomeromycetes</taxon>
        <taxon>Paraglomerales</taxon>
        <taxon>Paraglomeraceae</taxon>
        <taxon>Paraglomus</taxon>
    </lineage>
</organism>
<feature type="compositionally biased region" description="Basic and acidic residues" evidence="1">
    <location>
        <begin position="27"/>
        <end position="36"/>
    </location>
</feature>
<keyword evidence="3" id="KW-1185">Reference proteome</keyword>
<evidence type="ECO:0000313" key="2">
    <source>
        <dbReference type="EMBL" id="CAG8631750.1"/>
    </source>
</evidence>
<dbReference type="EMBL" id="CAJVPI010001952">
    <property type="protein sequence ID" value="CAG8631750.1"/>
    <property type="molecule type" value="Genomic_DNA"/>
</dbReference>
<reference evidence="2" key="1">
    <citation type="submission" date="2021-06" db="EMBL/GenBank/DDBJ databases">
        <authorList>
            <person name="Kallberg Y."/>
            <person name="Tangrot J."/>
            <person name="Rosling A."/>
        </authorList>
    </citation>
    <scope>NUCLEOTIDE SEQUENCE</scope>
    <source>
        <strain evidence="2">BR232B</strain>
    </source>
</reference>
<feature type="non-terminal residue" evidence="2">
    <location>
        <position position="102"/>
    </location>
</feature>
<name>A0A9N9GWL2_9GLOM</name>
<proteinExistence type="predicted"/>
<dbReference type="Proteomes" id="UP000789739">
    <property type="component" value="Unassembled WGS sequence"/>
</dbReference>
<accession>A0A9N9GWL2</accession>
<feature type="region of interest" description="Disordered" evidence="1">
    <location>
        <begin position="1"/>
        <end position="58"/>
    </location>
</feature>
<feature type="compositionally biased region" description="Polar residues" evidence="1">
    <location>
        <begin position="39"/>
        <end position="48"/>
    </location>
</feature>
<evidence type="ECO:0000313" key="3">
    <source>
        <dbReference type="Proteomes" id="UP000789739"/>
    </source>
</evidence>